<keyword evidence="2" id="KW-1185">Reference proteome</keyword>
<gene>
    <name evidence="1" type="ORF">RPERSI_LOCUS32878</name>
</gene>
<comment type="caution">
    <text evidence="1">The sequence shown here is derived from an EMBL/GenBank/DDBJ whole genome shotgun (WGS) entry which is preliminary data.</text>
</comment>
<accession>A0ACA9SM19</accession>
<proteinExistence type="predicted"/>
<feature type="non-terminal residue" evidence="1">
    <location>
        <position position="1"/>
    </location>
</feature>
<reference evidence="1" key="1">
    <citation type="submission" date="2021-06" db="EMBL/GenBank/DDBJ databases">
        <authorList>
            <person name="Kallberg Y."/>
            <person name="Tangrot J."/>
            <person name="Rosling A."/>
        </authorList>
    </citation>
    <scope>NUCLEOTIDE SEQUENCE</scope>
    <source>
        <strain evidence="1">MA461A</strain>
    </source>
</reference>
<evidence type="ECO:0000313" key="1">
    <source>
        <dbReference type="EMBL" id="CAG8843690.1"/>
    </source>
</evidence>
<sequence length="211" mass="24373">IFNAIPPNWFANISKLEYDGRHLLERFTEHAHNIKSLSFGFHTFTQKLISKISSLISFQNNLVDLDLYLGYNEDYIDSDINTSDISEVILTLIEKVHSLKSLSLASGGNGIVQDFKELEMLSRHSNLERLNLRNVEFTVNDYDDFSIDIKFSKLVSLELFDVRMASQYSEKSLIHLIEQMMKNSNLISLDLEPYIGDNYDKLLEFIPSYCT</sequence>
<organism evidence="1 2">
    <name type="scientific">Racocetra persica</name>
    <dbReference type="NCBI Taxonomy" id="160502"/>
    <lineage>
        <taxon>Eukaryota</taxon>
        <taxon>Fungi</taxon>
        <taxon>Fungi incertae sedis</taxon>
        <taxon>Mucoromycota</taxon>
        <taxon>Glomeromycotina</taxon>
        <taxon>Glomeromycetes</taxon>
        <taxon>Diversisporales</taxon>
        <taxon>Gigasporaceae</taxon>
        <taxon>Racocetra</taxon>
    </lineage>
</organism>
<dbReference type="EMBL" id="CAJVQC010139444">
    <property type="protein sequence ID" value="CAG8843690.1"/>
    <property type="molecule type" value="Genomic_DNA"/>
</dbReference>
<feature type="non-terminal residue" evidence="1">
    <location>
        <position position="211"/>
    </location>
</feature>
<protein>
    <submittedName>
        <fullName evidence="1">603_t:CDS:1</fullName>
    </submittedName>
</protein>
<dbReference type="Proteomes" id="UP000789920">
    <property type="component" value="Unassembled WGS sequence"/>
</dbReference>
<evidence type="ECO:0000313" key="2">
    <source>
        <dbReference type="Proteomes" id="UP000789920"/>
    </source>
</evidence>
<name>A0ACA9SM19_9GLOM</name>